<dbReference type="OrthoDB" id="541627at2"/>
<dbReference type="EnsemblBacteria" id="AAP99704">
    <property type="protein sequence ID" value="AAP99704"/>
    <property type="gene ID" value="Pro_0660"/>
</dbReference>
<sequence>MGEAKRRKEQGLAPKTIKKESKSDSLNLFVKYPRLPYILVSIGVIYLLFDLIRYYNR</sequence>
<dbReference type="HOGENOM" id="CLU_201209_0_0_3"/>
<gene>
    <name evidence="2" type="ordered locus">Pro_0660</name>
</gene>
<dbReference type="KEGG" id="pma:Pro_0660"/>
<reference evidence="2 3" key="1">
    <citation type="journal article" date="2003" name="Proc. Natl. Acad. Sci. U.S.A.">
        <title>Genome sequence of the cyanobacterium Prochlorococcus marinus SS120, a nearly minimal oxyphototrophic genome.</title>
        <authorList>
            <person name="Dufresne A."/>
            <person name="Salanoubat M."/>
            <person name="Partensky F."/>
            <person name="Artiguenave F."/>
            <person name="Axmann I.M."/>
            <person name="Barbe V."/>
            <person name="Duprat S."/>
            <person name="Galperin M.Y."/>
            <person name="Koonin E.V."/>
            <person name="Le Gall F."/>
            <person name="Makarova K.S."/>
            <person name="Ostrowski M."/>
            <person name="Oztas S."/>
            <person name="Robert C."/>
            <person name="Rogozin I.B."/>
            <person name="Scanlan D.J."/>
            <person name="Tandeau de Marsac N."/>
            <person name="Weissenbach J."/>
            <person name="Wincker P."/>
            <person name="Wolf Y.I."/>
            <person name="Hess W.R."/>
        </authorList>
    </citation>
    <scope>NUCLEOTIDE SEQUENCE [LARGE SCALE GENOMIC DNA]</scope>
    <source>
        <strain evidence="3">SARG / CCMP1375 / SS120</strain>
    </source>
</reference>
<evidence type="ECO:0000313" key="3">
    <source>
        <dbReference type="Proteomes" id="UP000001420"/>
    </source>
</evidence>
<keyword evidence="1" id="KW-0472">Membrane</keyword>
<name>Q7VCT0_PROMA</name>
<keyword evidence="1" id="KW-1133">Transmembrane helix</keyword>
<protein>
    <submittedName>
        <fullName evidence="2">Uncharacterized protein</fullName>
    </submittedName>
</protein>
<accession>Q7VCT0</accession>
<dbReference type="Proteomes" id="UP000001420">
    <property type="component" value="Chromosome"/>
</dbReference>
<evidence type="ECO:0000313" key="2">
    <source>
        <dbReference type="EMBL" id="AAP99704.1"/>
    </source>
</evidence>
<evidence type="ECO:0000256" key="1">
    <source>
        <dbReference type="SAM" id="Phobius"/>
    </source>
</evidence>
<dbReference type="AlphaFoldDB" id="Q7VCT0"/>
<proteinExistence type="predicted"/>
<dbReference type="eggNOG" id="ENOG5032HTR">
    <property type="taxonomic scope" value="Bacteria"/>
</dbReference>
<keyword evidence="3" id="KW-1185">Reference proteome</keyword>
<feature type="transmembrane region" description="Helical" evidence="1">
    <location>
        <begin position="35"/>
        <end position="55"/>
    </location>
</feature>
<dbReference type="EMBL" id="AE017126">
    <property type="protein sequence ID" value="AAP99704.1"/>
    <property type="molecule type" value="Genomic_DNA"/>
</dbReference>
<dbReference type="PATRIC" id="fig|167539.5.peg.685"/>
<organism evidence="2 3">
    <name type="scientific">Prochlorococcus marinus (strain SARG / CCMP1375 / SS120)</name>
    <dbReference type="NCBI Taxonomy" id="167539"/>
    <lineage>
        <taxon>Bacteria</taxon>
        <taxon>Bacillati</taxon>
        <taxon>Cyanobacteriota</taxon>
        <taxon>Cyanophyceae</taxon>
        <taxon>Synechococcales</taxon>
        <taxon>Prochlorococcaceae</taxon>
        <taxon>Prochlorococcus</taxon>
    </lineage>
</organism>
<keyword evidence="1" id="KW-0812">Transmembrane</keyword>